<feature type="compositionally biased region" description="Pro residues" evidence="4">
    <location>
        <begin position="361"/>
        <end position="371"/>
    </location>
</feature>
<evidence type="ECO:0000256" key="3">
    <source>
        <dbReference type="ARBA" id="ARBA00022840"/>
    </source>
</evidence>
<dbReference type="InterPro" id="IPR003439">
    <property type="entry name" value="ABC_transporter-like_ATP-bd"/>
</dbReference>
<keyword evidence="3 6" id="KW-0067">ATP-binding</keyword>
<evidence type="ECO:0000313" key="6">
    <source>
        <dbReference type="EMBL" id="MDI3387820.1"/>
    </source>
</evidence>
<keyword evidence="7" id="KW-1185">Reference proteome</keyword>
<dbReference type="Gene3D" id="3.40.50.300">
    <property type="entry name" value="P-loop containing nucleotide triphosphate hydrolases"/>
    <property type="match status" value="1"/>
</dbReference>
<reference evidence="6 7" key="1">
    <citation type="submission" date="2023-05" db="EMBL/GenBank/DDBJ databases">
        <title>Draft genome sequence of Streptomyces sp. B-S-A8 isolated from a cave soil in Thailand.</title>
        <authorList>
            <person name="Chamroensaksri N."/>
            <person name="Muangham S."/>
        </authorList>
    </citation>
    <scope>NUCLEOTIDE SEQUENCE [LARGE SCALE GENOMIC DNA]</scope>
    <source>
        <strain evidence="6 7">B-S-A8</strain>
    </source>
</reference>
<dbReference type="InterPro" id="IPR003593">
    <property type="entry name" value="AAA+_ATPase"/>
</dbReference>
<dbReference type="InterPro" id="IPR008995">
    <property type="entry name" value="Mo/tungstate-bd_C_term_dom"/>
</dbReference>
<accession>A0ABT6RTW7</accession>
<dbReference type="PANTHER" id="PTHR42781:SF4">
    <property type="entry name" value="SPERMIDINE_PUTRESCINE IMPORT ATP-BINDING PROTEIN POTA"/>
    <property type="match status" value="1"/>
</dbReference>
<proteinExistence type="predicted"/>
<protein>
    <submittedName>
        <fullName evidence="6">ABC transporter ATP-binding protein</fullName>
    </submittedName>
</protein>
<organism evidence="6 7">
    <name type="scientific">Streptomyces solicavernae</name>
    <dbReference type="NCBI Taxonomy" id="3043614"/>
    <lineage>
        <taxon>Bacteria</taxon>
        <taxon>Bacillati</taxon>
        <taxon>Actinomycetota</taxon>
        <taxon>Actinomycetes</taxon>
        <taxon>Kitasatosporales</taxon>
        <taxon>Streptomycetaceae</taxon>
        <taxon>Streptomyces</taxon>
    </lineage>
</organism>
<feature type="region of interest" description="Disordered" evidence="4">
    <location>
        <begin position="355"/>
        <end position="389"/>
    </location>
</feature>
<dbReference type="EMBL" id="JASCIR010000012">
    <property type="protein sequence ID" value="MDI3387820.1"/>
    <property type="molecule type" value="Genomic_DNA"/>
</dbReference>
<dbReference type="InterPro" id="IPR017871">
    <property type="entry name" value="ABC_transporter-like_CS"/>
</dbReference>
<evidence type="ECO:0000256" key="2">
    <source>
        <dbReference type="ARBA" id="ARBA00022741"/>
    </source>
</evidence>
<dbReference type="InterPro" id="IPR027417">
    <property type="entry name" value="P-loop_NTPase"/>
</dbReference>
<feature type="domain" description="ABC transporter" evidence="5">
    <location>
        <begin position="5"/>
        <end position="235"/>
    </location>
</feature>
<comment type="caution">
    <text evidence="6">The sequence shown here is derived from an EMBL/GenBank/DDBJ whole genome shotgun (WGS) entry which is preliminary data.</text>
</comment>
<sequence length="389" mass="42230">MSWDLEIRDVSHEYRGNVALNDVSLSFGEGEFVTLLGPSGCGKTTLLRAIAGFLTPRRGRILLGGEEITGRSPDRRPVNMVFQRPTLFPHLNVADNIAFGLRVERRGKQEIARRVEDMLGLVDLADFGGRRAHELSGGQMQRVAMARALIKRPRVLLLDEPLSALDLKVRLQMEVELRRMHRETGATFVHVTHDQREALALSDRIALFDRGRLVEFAAPEEIYRRPNSAFAAQFVGDANVLPVDLVPAAFGMAVQLGEVRMPTPPDPAGGTRTDAGPAWLMVRPESIRVSPVGAGGTSGRLRGSVLDTAYRGDVFSCRLSVPGVPVPLKAEVPVEEGVLLDVGADVDLAWPPEAGRVLPLDRPPAVPPVPAPTDNRRAGRNKGSADALA</sequence>
<gene>
    <name evidence="6" type="ORF">QIS99_16660</name>
</gene>
<dbReference type="RefSeq" id="WP_282514169.1">
    <property type="nucleotide sequence ID" value="NZ_JASCIR010000012.1"/>
</dbReference>
<keyword evidence="2" id="KW-0547">Nucleotide-binding</keyword>
<dbReference type="InterPro" id="IPR050093">
    <property type="entry name" value="ABC_SmlMolc_Importer"/>
</dbReference>
<name>A0ABT6RTW7_9ACTN</name>
<evidence type="ECO:0000259" key="5">
    <source>
        <dbReference type="PROSITE" id="PS50893"/>
    </source>
</evidence>
<dbReference type="InterPro" id="IPR013611">
    <property type="entry name" value="Transp-assoc_OB_typ2"/>
</dbReference>
<evidence type="ECO:0000313" key="7">
    <source>
        <dbReference type="Proteomes" id="UP001224661"/>
    </source>
</evidence>
<dbReference type="Proteomes" id="UP001224661">
    <property type="component" value="Unassembled WGS sequence"/>
</dbReference>
<dbReference type="Pfam" id="PF00005">
    <property type="entry name" value="ABC_tran"/>
    <property type="match status" value="1"/>
</dbReference>
<dbReference type="GO" id="GO:0005524">
    <property type="term" value="F:ATP binding"/>
    <property type="evidence" value="ECO:0007669"/>
    <property type="project" value="UniProtKB-KW"/>
</dbReference>
<keyword evidence="1" id="KW-0813">Transport</keyword>
<dbReference type="Gene3D" id="2.40.50.100">
    <property type="match status" value="1"/>
</dbReference>
<dbReference type="SMART" id="SM00382">
    <property type="entry name" value="AAA"/>
    <property type="match status" value="1"/>
</dbReference>
<dbReference type="PANTHER" id="PTHR42781">
    <property type="entry name" value="SPERMIDINE/PUTRESCINE IMPORT ATP-BINDING PROTEIN POTA"/>
    <property type="match status" value="1"/>
</dbReference>
<evidence type="ECO:0000256" key="4">
    <source>
        <dbReference type="SAM" id="MobiDB-lite"/>
    </source>
</evidence>
<evidence type="ECO:0000256" key="1">
    <source>
        <dbReference type="ARBA" id="ARBA00022448"/>
    </source>
</evidence>
<dbReference type="Pfam" id="PF08402">
    <property type="entry name" value="TOBE_2"/>
    <property type="match status" value="1"/>
</dbReference>
<dbReference type="SUPFAM" id="SSF50331">
    <property type="entry name" value="MOP-like"/>
    <property type="match status" value="1"/>
</dbReference>
<dbReference type="SUPFAM" id="SSF52540">
    <property type="entry name" value="P-loop containing nucleoside triphosphate hydrolases"/>
    <property type="match status" value="1"/>
</dbReference>
<dbReference type="PROSITE" id="PS00211">
    <property type="entry name" value="ABC_TRANSPORTER_1"/>
    <property type="match status" value="1"/>
</dbReference>
<dbReference type="PROSITE" id="PS50893">
    <property type="entry name" value="ABC_TRANSPORTER_2"/>
    <property type="match status" value="1"/>
</dbReference>